<keyword evidence="1" id="KW-0472">Membrane</keyword>
<dbReference type="Proteomes" id="UP000001627">
    <property type="component" value="Chromosome"/>
</dbReference>
<keyword evidence="1" id="KW-0812">Transmembrane</keyword>
<sequence>MLLHVTKAGVCIFVLYQLPNCLDEYLMLYYLESVKNKEWLFLSFSLWSWFGWSIWVPILKKNASQI</sequence>
<proteinExistence type="predicted"/>
<dbReference type="HOGENOM" id="CLU_2826700_0_0_5"/>
<reference evidence="2 3" key="1">
    <citation type="journal article" date="2009" name="Nucleic Acids Res.">
        <title>Analysis of complete genome sequence of Neorickettsia risticii: causative agent of Potomac horse fever.</title>
        <authorList>
            <person name="Lin M."/>
            <person name="Zhang C."/>
            <person name="Gibson K."/>
            <person name="Rikihisa Y."/>
        </authorList>
    </citation>
    <scope>NUCLEOTIDE SEQUENCE [LARGE SCALE GENOMIC DNA]</scope>
    <source>
        <strain evidence="2 3">Illinois</strain>
    </source>
</reference>
<dbReference type="STRING" id="434131.NRI_0309"/>
<dbReference type="EMBL" id="CP001431">
    <property type="protein sequence ID" value="ACT69293.1"/>
    <property type="molecule type" value="Genomic_DNA"/>
</dbReference>
<evidence type="ECO:0000313" key="2">
    <source>
        <dbReference type="EMBL" id="ACT69293.1"/>
    </source>
</evidence>
<keyword evidence="1" id="KW-1133">Transmembrane helix</keyword>
<dbReference type="KEGG" id="nri:NRI_0309"/>
<accession>C6V4I0</accession>
<evidence type="ECO:0000313" key="3">
    <source>
        <dbReference type="Proteomes" id="UP000001627"/>
    </source>
</evidence>
<protein>
    <submittedName>
        <fullName evidence="2">Uncharacterized protein</fullName>
    </submittedName>
</protein>
<feature type="transmembrane region" description="Helical" evidence="1">
    <location>
        <begin position="39"/>
        <end position="59"/>
    </location>
</feature>
<dbReference type="AlphaFoldDB" id="C6V4I0"/>
<name>C6V4I0_NEORI</name>
<gene>
    <name evidence="2" type="ordered locus">NRI_0309</name>
</gene>
<organism evidence="2 3">
    <name type="scientific">Neorickettsia risticii (strain Illinois)</name>
    <dbReference type="NCBI Taxonomy" id="434131"/>
    <lineage>
        <taxon>Bacteria</taxon>
        <taxon>Pseudomonadati</taxon>
        <taxon>Pseudomonadota</taxon>
        <taxon>Alphaproteobacteria</taxon>
        <taxon>Rickettsiales</taxon>
        <taxon>Anaplasmataceae</taxon>
        <taxon>Neorickettsia</taxon>
    </lineage>
</organism>
<evidence type="ECO:0000256" key="1">
    <source>
        <dbReference type="SAM" id="Phobius"/>
    </source>
</evidence>
<keyword evidence="3" id="KW-1185">Reference proteome</keyword>